<evidence type="ECO:0000313" key="1">
    <source>
        <dbReference type="EMBL" id="RBA29689.1"/>
    </source>
</evidence>
<dbReference type="Pfam" id="PF13715">
    <property type="entry name" value="CarbopepD_reg_2"/>
    <property type="match status" value="1"/>
</dbReference>
<dbReference type="Proteomes" id="UP000253319">
    <property type="component" value="Unassembled WGS sequence"/>
</dbReference>
<keyword evidence="1" id="KW-0645">Protease</keyword>
<protein>
    <submittedName>
        <fullName evidence="1">Carboxypeptidase-like regulatory domain-containing protein</fullName>
    </submittedName>
</protein>
<dbReference type="GO" id="GO:0004180">
    <property type="term" value="F:carboxypeptidase activity"/>
    <property type="evidence" value="ECO:0007669"/>
    <property type="project" value="UniProtKB-KW"/>
</dbReference>
<proteinExistence type="predicted"/>
<evidence type="ECO:0000313" key="2">
    <source>
        <dbReference type="Proteomes" id="UP000253319"/>
    </source>
</evidence>
<dbReference type="SUPFAM" id="SSF49464">
    <property type="entry name" value="Carboxypeptidase regulatory domain-like"/>
    <property type="match status" value="1"/>
</dbReference>
<gene>
    <name evidence="1" type="ORF">DPN68_00215</name>
</gene>
<accession>A0A365P4Z5</accession>
<keyword evidence="1" id="KW-0378">Hydrolase</keyword>
<dbReference type="OrthoDB" id="914976at2"/>
<dbReference type="EMBL" id="QLST01000001">
    <property type="protein sequence ID" value="RBA29689.1"/>
    <property type="molecule type" value="Genomic_DNA"/>
</dbReference>
<dbReference type="RefSeq" id="WP_113987572.1">
    <property type="nucleotide sequence ID" value="NZ_QLST01000001.1"/>
</dbReference>
<keyword evidence="1" id="KW-0121">Carboxypeptidase</keyword>
<comment type="caution">
    <text evidence="1">The sequence shown here is derived from an EMBL/GenBank/DDBJ whole genome shotgun (WGS) entry which is preliminary data.</text>
</comment>
<sequence length="273" mass="31180">MYKFFFFFISFSLSAQIKGVVKDSISGEPIPYVNIWVENEAIGTTSEANGTFEIQTSAGKNLVFSVLGYQRKYLAAKENMTVLLSETTMNLKEVVLINKKATKFVEIGKTPNTIKQAFDNGPKMNAKFFPYQSSYAKTKFIQKITVYTDSKIEDALVKIHLYEVDENGFPGNELLPKELLVTIKKGVLKHSIDVSEHNLSMPENGVFASFERLLIERNKLGTKYQPYILYNFVERDFLFTFSGGKWNKMENESADVKEKMRFNEPAIYLILSN</sequence>
<name>A0A365P4Z5_9FLAO</name>
<reference evidence="1 2" key="1">
    <citation type="submission" date="2018-06" db="EMBL/GenBank/DDBJ databases">
        <title>Flavobacterium tibetense sp. nov., isolated from a wetland YonghuCo on Tibetan Plateau.</title>
        <authorList>
            <person name="Xing P."/>
            <person name="Phurbu D."/>
            <person name="Lu H."/>
        </authorList>
    </citation>
    <scope>NUCLEOTIDE SEQUENCE [LARGE SCALE GENOMIC DNA]</scope>
    <source>
        <strain evidence="1 2">YH5</strain>
    </source>
</reference>
<dbReference type="AlphaFoldDB" id="A0A365P4Z5"/>
<dbReference type="InterPro" id="IPR008969">
    <property type="entry name" value="CarboxyPept-like_regulatory"/>
</dbReference>
<organism evidence="1 2">
    <name type="scientific">Flavobacterium tibetense</name>
    <dbReference type="NCBI Taxonomy" id="2233533"/>
    <lineage>
        <taxon>Bacteria</taxon>
        <taxon>Pseudomonadati</taxon>
        <taxon>Bacteroidota</taxon>
        <taxon>Flavobacteriia</taxon>
        <taxon>Flavobacteriales</taxon>
        <taxon>Flavobacteriaceae</taxon>
        <taxon>Flavobacterium</taxon>
    </lineage>
</organism>
<dbReference type="Gene3D" id="2.60.40.1120">
    <property type="entry name" value="Carboxypeptidase-like, regulatory domain"/>
    <property type="match status" value="1"/>
</dbReference>
<keyword evidence="2" id="KW-1185">Reference proteome</keyword>